<reference evidence="2 3" key="1">
    <citation type="submission" date="2016-11" db="EMBL/GenBank/DDBJ databases">
        <authorList>
            <person name="Jaros S."/>
            <person name="Januszkiewicz K."/>
            <person name="Wedrychowicz H."/>
        </authorList>
    </citation>
    <scope>NUCLEOTIDE SEQUENCE [LARGE SCALE GENOMIC DNA]</scope>
    <source>
        <strain evidence="2 3">DSM 784</strain>
    </source>
</reference>
<dbReference type="EMBL" id="FPIZ01000024">
    <property type="protein sequence ID" value="SFW84562.1"/>
    <property type="molecule type" value="Genomic_DNA"/>
</dbReference>
<name>A0A1K1SJW0_9BACT</name>
<evidence type="ECO:0000313" key="2">
    <source>
        <dbReference type="EMBL" id="SFW84562.1"/>
    </source>
</evidence>
<dbReference type="InterPro" id="IPR008969">
    <property type="entry name" value="CarboxyPept-like_regulatory"/>
</dbReference>
<dbReference type="STRING" id="1004.SAMN05661012_05578"/>
<dbReference type="SUPFAM" id="SSF56935">
    <property type="entry name" value="Porins"/>
    <property type="match status" value="1"/>
</dbReference>
<proteinExistence type="predicted"/>
<dbReference type="Proteomes" id="UP000183788">
    <property type="component" value="Unassembled WGS sequence"/>
</dbReference>
<dbReference type="InterPro" id="IPR012910">
    <property type="entry name" value="Plug_dom"/>
</dbReference>
<dbReference type="InterPro" id="IPR037066">
    <property type="entry name" value="Plug_dom_sf"/>
</dbReference>
<dbReference type="Gene3D" id="2.170.130.10">
    <property type="entry name" value="TonB-dependent receptor, plug domain"/>
    <property type="match status" value="1"/>
</dbReference>
<evidence type="ECO:0000313" key="3">
    <source>
        <dbReference type="Proteomes" id="UP000183788"/>
    </source>
</evidence>
<keyword evidence="2" id="KW-0675">Receptor</keyword>
<dbReference type="Gene3D" id="3.55.50.30">
    <property type="match status" value="1"/>
</dbReference>
<evidence type="ECO:0000259" key="1">
    <source>
        <dbReference type="Pfam" id="PF07715"/>
    </source>
</evidence>
<dbReference type="Pfam" id="PF13715">
    <property type="entry name" value="CarbopepD_reg_2"/>
    <property type="match status" value="1"/>
</dbReference>
<dbReference type="SUPFAM" id="SSF49464">
    <property type="entry name" value="Carboxypeptidase regulatory domain-like"/>
    <property type="match status" value="1"/>
</dbReference>
<accession>A0A1K1SJW0</accession>
<dbReference type="Pfam" id="PF07715">
    <property type="entry name" value="Plug"/>
    <property type="match status" value="1"/>
</dbReference>
<protein>
    <submittedName>
        <fullName evidence="2">TonB-dependent Receptor Plug Domain</fullName>
    </submittedName>
</protein>
<feature type="domain" description="TonB-dependent receptor plug" evidence="1">
    <location>
        <begin position="314"/>
        <end position="374"/>
    </location>
</feature>
<gene>
    <name evidence="2" type="ORF">SAMN05661012_05578</name>
</gene>
<sequence length="1361" mass="150830">MWRRLCIVINRTYQVLLIILLMHLRPTTAIAQSSISFSVNNASLQSVLATIKSQSGYGIVYTKELMKNTRPVTASFSSQPLSVVLARCFDGQPVTYKIVDRNIIITERPKEYPAPRVNEDTSIVVIGQVTGKDGPVLVGASVKVQGIPSGVTTSREGHFVIGAPKGSLLTVSYVGFKPYSIRVTPNMGRLQIALEQVETTLEAVNISNTAKVKDPTLQIDLTNRSYMNLGQVLQGTVPGLSLQTRSTSVKKVTSIGVWNSRLGWTFLTPEQFLKAYPTYGQLVLDAFLSGNFPSWMNRYIYQVRMTTQVATTLVPELRGSNSFAGNTDGMLVVIDGFPREGFPSDFPMNNVESVEVIKDPKELVKWGPKAINGVIMVRTKQGKSGEIRVSYSVNLYYMPAPKFDREKLYLPSSADVLDYVRQSDSLFTQNTFNPNNTFQISPAQRLLSQLHNNYITTDKFNASWDSLRNLDNASQFRKLQQNAFNQNHSLSLIGGTNKYRFSFIGGYATNADNSLNGSNKIVSLNANNVFNLLQDKLNINWTLYVANTTSRAGYSMNPGNLTIQPYQLLLDNNNKYVYDYSAFNPDANAVIMSKGYYNNGVNILEDARLNSSINKSLQTQSRLNLSWKLLPGLQWSASLLNTIQDNTADLFYDKGSSYVRQLVNQYGQYYENGVKFYVPYGDVLNRSKSKNKEWNLRSGLSYNISFGRHEIDLSIGGGAASVGYRRPNNYVLYGYNAKTGRGAPIYLPTPDPAAAILNYYSLFAGQGSTVYPNNLVVPANLLNTNSRNINYNAGARYTYNKRFSLSGRYNSVMNPSYGLKTPYSTLSSYNVEGNFELFKAPINKWIDDVSVSTGLTGTKMPDLPVNYATSRYQQLYWEDYGIWVSGYSPTQQSGQSSRNIYQRVKVGLGKGRYEVSVGYNSQRMTGLISSTSKVYTTAGDSTAMIHYLSAVVRANLRKGLFTALVSYNKSPEGQNQVNGSLKYNIAKESYFHSNLISTLDAEGLIQNISAYQGLDLMMSTNVAGGGSYTMATNSSFTTLPPQNLNYEFRGRIGILNDQYMLDMRYYNRTTSGVNSSVSVAADASSGLGSQIAYSNIVNKGVEFFLKSDLVKHTRFSYTLILNGAYNANVARSVPTPGFTATDAYATAYRDGYNTSNLWAFKWAGLDNKGNPQIYDKEGKKTAVLDSATVASSLTYAGVLRAPWNGGLIHEVSWGSFFGRASLTFSMGAVMKRFIPTPSTELVNSSLIRNRWKKAGDELYTDVPGMSTDGAGSFRAFVTNYSTNSIMSANFIRLQEVMIGYRLPQQLLKRMKMNSAMVTLQGQNLAMWTQNKYHLDPTVVSSGGVVGMPVPKQYSCSFMIGL</sequence>
<dbReference type="Gene3D" id="2.60.40.1120">
    <property type="entry name" value="Carboxypeptidase-like, regulatory domain"/>
    <property type="match status" value="1"/>
</dbReference>
<organism evidence="2 3">
    <name type="scientific">Chitinophaga sancti</name>
    <dbReference type="NCBI Taxonomy" id="1004"/>
    <lineage>
        <taxon>Bacteria</taxon>
        <taxon>Pseudomonadati</taxon>
        <taxon>Bacteroidota</taxon>
        <taxon>Chitinophagia</taxon>
        <taxon>Chitinophagales</taxon>
        <taxon>Chitinophagaceae</taxon>
        <taxon>Chitinophaga</taxon>
    </lineage>
</organism>